<evidence type="ECO:0000313" key="1">
    <source>
        <dbReference type="EMBL" id="JAD22187.1"/>
    </source>
</evidence>
<accession>A0A0A8YHR2</accession>
<organism evidence="1">
    <name type="scientific">Arundo donax</name>
    <name type="common">Giant reed</name>
    <name type="synonym">Donax arundinaceus</name>
    <dbReference type="NCBI Taxonomy" id="35708"/>
    <lineage>
        <taxon>Eukaryota</taxon>
        <taxon>Viridiplantae</taxon>
        <taxon>Streptophyta</taxon>
        <taxon>Embryophyta</taxon>
        <taxon>Tracheophyta</taxon>
        <taxon>Spermatophyta</taxon>
        <taxon>Magnoliopsida</taxon>
        <taxon>Liliopsida</taxon>
        <taxon>Poales</taxon>
        <taxon>Poaceae</taxon>
        <taxon>PACMAD clade</taxon>
        <taxon>Arundinoideae</taxon>
        <taxon>Arundineae</taxon>
        <taxon>Arundo</taxon>
    </lineage>
</organism>
<proteinExistence type="predicted"/>
<dbReference type="AlphaFoldDB" id="A0A0A8YHR2"/>
<protein>
    <submittedName>
        <fullName evidence="1">Uncharacterized protein</fullName>
    </submittedName>
</protein>
<name>A0A0A8YHR2_ARUDO</name>
<dbReference type="EMBL" id="GBRH01275708">
    <property type="protein sequence ID" value="JAD22187.1"/>
    <property type="molecule type" value="Transcribed_RNA"/>
</dbReference>
<reference evidence="1" key="1">
    <citation type="submission" date="2014-09" db="EMBL/GenBank/DDBJ databases">
        <authorList>
            <person name="Magalhaes I.L.F."/>
            <person name="Oliveira U."/>
            <person name="Santos F.R."/>
            <person name="Vidigal T.H.D.A."/>
            <person name="Brescovit A.D."/>
            <person name="Santos A.J."/>
        </authorList>
    </citation>
    <scope>NUCLEOTIDE SEQUENCE</scope>
    <source>
        <tissue evidence="1">Shoot tissue taken approximately 20 cm above the soil surface</tissue>
    </source>
</reference>
<reference evidence="1" key="2">
    <citation type="journal article" date="2015" name="Data Brief">
        <title>Shoot transcriptome of the giant reed, Arundo donax.</title>
        <authorList>
            <person name="Barrero R.A."/>
            <person name="Guerrero F.D."/>
            <person name="Moolhuijzen P."/>
            <person name="Goolsby J.A."/>
            <person name="Tidwell J."/>
            <person name="Bellgard S.E."/>
            <person name="Bellgard M.I."/>
        </authorList>
    </citation>
    <scope>NUCLEOTIDE SEQUENCE</scope>
    <source>
        <tissue evidence="1">Shoot tissue taken approximately 20 cm above the soil surface</tissue>
    </source>
</reference>
<sequence>MMLVILAYDHINLPSHAEPKKVVPSAILFSGLSILPDCMCCRQYDSFPILASSSIFMCLLHLTHKHVFYTSSS</sequence>